<dbReference type="PANTHER" id="PTHR38480">
    <property type="entry name" value="SLR0254 PROTEIN"/>
    <property type="match status" value="1"/>
</dbReference>
<keyword evidence="2 5" id="KW-0812">Transmembrane</keyword>
<evidence type="ECO:0000259" key="6">
    <source>
        <dbReference type="Pfam" id="PF06271"/>
    </source>
</evidence>
<protein>
    <recommendedName>
        <fullName evidence="6">RDD domain-containing protein</fullName>
    </recommendedName>
</protein>
<name>A0A212IWX9_9BACT</name>
<dbReference type="EMBL" id="FLUL01000001">
    <property type="protein sequence ID" value="SBV91662.1"/>
    <property type="molecule type" value="Genomic_DNA"/>
</dbReference>
<evidence type="ECO:0000256" key="3">
    <source>
        <dbReference type="ARBA" id="ARBA00022989"/>
    </source>
</evidence>
<dbReference type="AlphaFoldDB" id="A0A212IWX9"/>
<evidence type="ECO:0000256" key="2">
    <source>
        <dbReference type="ARBA" id="ARBA00022692"/>
    </source>
</evidence>
<dbReference type="InterPro" id="IPR010432">
    <property type="entry name" value="RDD"/>
</dbReference>
<organism evidence="7">
    <name type="scientific">uncultured Dysgonomonas sp</name>
    <dbReference type="NCBI Taxonomy" id="206096"/>
    <lineage>
        <taxon>Bacteria</taxon>
        <taxon>Pseudomonadati</taxon>
        <taxon>Bacteroidota</taxon>
        <taxon>Bacteroidia</taxon>
        <taxon>Bacteroidales</taxon>
        <taxon>Dysgonomonadaceae</taxon>
        <taxon>Dysgonomonas</taxon>
        <taxon>environmental samples</taxon>
    </lineage>
</organism>
<evidence type="ECO:0000256" key="4">
    <source>
        <dbReference type="ARBA" id="ARBA00023136"/>
    </source>
</evidence>
<reference evidence="7" key="1">
    <citation type="submission" date="2016-04" db="EMBL/GenBank/DDBJ databases">
        <authorList>
            <person name="Evans L.H."/>
            <person name="Alamgir A."/>
            <person name="Owens N."/>
            <person name="Weber N.D."/>
            <person name="Virtaneva K."/>
            <person name="Barbian K."/>
            <person name="Babar A."/>
            <person name="Rosenke K."/>
        </authorList>
    </citation>
    <scope>NUCLEOTIDE SEQUENCE</scope>
    <source>
        <strain evidence="7">86-2</strain>
    </source>
</reference>
<feature type="domain" description="RDD" evidence="6">
    <location>
        <begin position="17"/>
        <end position="150"/>
    </location>
</feature>
<proteinExistence type="predicted"/>
<evidence type="ECO:0000256" key="5">
    <source>
        <dbReference type="SAM" id="Phobius"/>
    </source>
</evidence>
<dbReference type="PANTHER" id="PTHR38480:SF1">
    <property type="entry name" value="SLR0254 PROTEIN"/>
    <property type="match status" value="1"/>
</dbReference>
<feature type="transmembrane region" description="Helical" evidence="5">
    <location>
        <begin position="60"/>
        <end position="77"/>
    </location>
</feature>
<feature type="transmembrane region" description="Helical" evidence="5">
    <location>
        <begin position="24"/>
        <end position="48"/>
    </location>
</feature>
<dbReference type="Pfam" id="PF06271">
    <property type="entry name" value="RDD"/>
    <property type="match status" value="1"/>
</dbReference>
<evidence type="ECO:0000256" key="1">
    <source>
        <dbReference type="ARBA" id="ARBA00004141"/>
    </source>
</evidence>
<gene>
    <name evidence="7" type="ORF">KL86DYS2_10224</name>
</gene>
<sequence>MIIEVQTTQNVTIDYETAGVGYRLLAYILDWVVILIWYLGWIGIISLFSQAGLWSAFEGNTAMIFIIIIMASPVLFYDLLFETLNKGQSIGKMIVKIRVVNVDGTVPSGSSYLLRWLFRLVDFTFTEGFLAIIMIAVTKKSQRLGDYLAGTTVIDLRLNARNKELKLSDLDFHEDYKVTYKDVLDKLSDRDIQTITSIIDDQRMQYNEYFNQRLADRIKSITGYEYDGPDRIFLRKVVTDYNYLAVQEV</sequence>
<accession>A0A212IWX9</accession>
<feature type="transmembrane region" description="Helical" evidence="5">
    <location>
        <begin position="116"/>
        <end position="137"/>
    </location>
</feature>
<keyword evidence="4 5" id="KW-0472">Membrane</keyword>
<evidence type="ECO:0000313" key="7">
    <source>
        <dbReference type="EMBL" id="SBV91662.1"/>
    </source>
</evidence>
<comment type="subcellular location">
    <subcellularLocation>
        <location evidence="1">Membrane</location>
        <topology evidence="1">Multi-pass membrane protein</topology>
    </subcellularLocation>
</comment>
<dbReference type="RefSeq" id="WP_296946265.1">
    <property type="nucleotide sequence ID" value="NZ_LT599021.1"/>
</dbReference>
<keyword evidence="3 5" id="KW-1133">Transmembrane helix</keyword>
<dbReference type="GO" id="GO:0016020">
    <property type="term" value="C:membrane"/>
    <property type="evidence" value="ECO:0007669"/>
    <property type="project" value="UniProtKB-SubCell"/>
</dbReference>